<keyword evidence="3" id="KW-1185">Reference proteome</keyword>
<keyword evidence="1" id="KW-0732">Signal</keyword>
<dbReference type="PROSITE" id="PS51257">
    <property type="entry name" value="PROKAR_LIPOPROTEIN"/>
    <property type="match status" value="1"/>
</dbReference>
<dbReference type="EMBL" id="JBBMFM010000152">
    <property type="protein sequence ID" value="MEQ2428122.1"/>
    <property type="molecule type" value="Genomic_DNA"/>
</dbReference>
<evidence type="ECO:0000313" key="3">
    <source>
        <dbReference type="Proteomes" id="UP001454086"/>
    </source>
</evidence>
<organism evidence="2 3">
    <name type="scientific">Enterocloster hominis</name>
    <name type="common">ex Hitch et al. 2024</name>
    <dbReference type="NCBI Taxonomy" id="1917870"/>
    <lineage>
        <taxon>Bacteria</taxon>
        <taxon>Bacillati</taxon>
        <taxon>Bacillota</taxon>
        <taxon>Clostridia</taxon>
        <taxon>Lachnospirales</taxon>
        <taxon>Lachnospiraceae</taxon>
        <taxon>Enterocloster</taxon>
    </lineage>
</organism>
<feature type="signal peptide" evidence="1">
    <location>
        <begin position="1"/>
        <end position="22"/>
    </location>
</feature>
<evidence type="ECO:0000313" key="2">
    <source>
        <dbReference type="EMBL" id="MEQ2428122.1"/>
    </source>
</evidence>
<dbReference type="RefSeq" id="WP_008725737.1">
    <property type="nucleotide sequence ID" value="NZ_JBBMFM010000152.1"/>
</dbReference>
<reference evidence="2 3" key="1">
    <citation type="submission" date="2024-03" db="EMBL/GenBank/DDBJ databases">
        <title>Human intestinal bacterial collection.</title>
        <authorList>
            <person name="Pauvert C."/>
            <person name="Hitch T.C.A."/>
            <person name="Clavel T."/>
        </authorList>
    </citation>
    <scope>NUCLEOTIDE SEQUENCE [LARGE SCALE GENOMIC DNA]</scope>
    <source>
        <strain evidence="2 3">CLA-SR-H021</strain>
    </source>
</reference>
<protein>
    <submittedName>
        <fullName evidence="2">Uncharacterized protein</fullName>
    </submittedName>
</protein>
<proteinExistence type="predicted"/>
<name>A0ABV1DCK5_9FIRM</name>
<evidence type="ECO:0000256" key="1">
    <source>
        <dbReference type="SAM" id="SignalP"/>
    </source>
</evidence>
<sequence length="335" mass="38129">MKERICLYLTAFFMVMGLSACAEGTDGAAADTGEMTGTVVTETAATGTAVERNYDESKLAGTEMGNTQTVAAEEDWRTRDSQESAGQDEDFQAYRDFMAKYHMNGINSTLLADLTGDGRDELIVVSSQVMDGDGKPLDEDSEIAKEARKHDEDLGQTMFEIRNTVTEHPSVSAYPSIGYTGFNSMIEINVYTRREETDTIECLYESWAAYPHPGWNWLYLYHENGRDYLMQFSPIMWQGRGSYIYKIFSLSDTGEERTYRCGEENYGTVDVDEEQQKPLWERMHLFLNQVDTYRMNSIPLVEIGNDYFGGEYDSLNGRDYNYVIMCDELGYDTNE</sequence>
<dbReference type="Proteomes" id="UP001454086">
    <property type="component" value="Unassembled WGS sequence"/>
</dbReference>
<comment type="caution">
    <text evidence="2">The sequence shown here is derived from an EMBL/GenBank/DDBJ whole genome shotgun (WGS) entry which is preliminary data.</text>
</comment>
<gene>
    <name evidence="2" type="ORF">WMQ36_24465</name>
</gene>
<accession>A0ABV1DCK5</accession>
<feature type="chain" id="PRO_5045570777" evidence="1">
    <location>
        <begin position="23"/>
        <end position="335"/>
    </location>
</feature>